<evidence type="ECO:0000313" key="2">
    <source>
        <dbReference type="Proteomes" id="UP000008701"/>
    </source>
</evidence>
<dbReference type="HOGENOM" id="CLU_2367762_0_0_10"/>
<dbReference type="Proteomes" id="UP000008701">
    <property type="component" value="Chromosome"/>
</dbReference>
<organism evidence="1 2">
    <name type="scientific">Chlorobium phaeobacteroides (strain DSM 266 / SMG 266 / 2430)</name>
    <dbReference type="NCBI Taxonomy" id="290317"/>
    <lineage>
        <taxon>Bacteria</taxon>
        <taxon>Pseudomonadati</taxon>
        <taxon>Chlorobiota</taxon>
        <taxon>Chlorobiia</taxon>
        <taxon>Chlorobiales</taxon>
        <taxon>Chlorobiaceae</taxon>
        <taxon>Chlorobium/Pelodictyon group</taxon>
        <taxon>Chlorobium</taxon>
    </lineage>
</organism>
<name>A1BGU3_CHLPD</name>
<dbReference type="KEGG" id="cph:Cpha266_1599"/>
<proteinExistence type="predicted"/>
<dbReference type="EMBL" id="CP000492">
    <property type="protein sequence ID" value="ABL65620.1"/>
    <property type="molecule type" value="Genomic_DNA"/>
</dbReference>
<protein>
    <submittedName>
        <fullName evidence="1">Uncharacterized protein</fullName>
    </submittedName>
</protein>
<dbReference type="AlphaFoldDB" id="A1BGU3"/>
<sequence length="95" mass="11069">MLRVKQDGMFCFPEWKSFRKNQGLFFWDVTKMKPPSAIMGREFSFDMNQVLSGVSDMIDSGMLTKLRFFRISAFDKLMNGSQTSFAWIAGFDRET</sequence>
<evidence type="ECO:0000313" key="1">
    <source>
        <dbReference type="EMBL" id="ABL65620.1"/>
    </source>
</evidence>
<accession>A1BGU3</accession>
<reference evidence="1 2" key="1">
    <citation type="submission" date="2006-12" db="EMBL/GenBank/DDBJ databases">
        <title>Complete sequence of Chlorobium phaeobacteroides DSM 266.</title>
        <authorList>
            <consortium name="US DOE Joint Genome Institute"/>
            <person name="Copeland A."/>
            <person name="Lucas S."/>
            <person name="Lapidus A."/>
            <person name="Barry K."/>
            <person name="Detter J.C."/>
            <person name="Glavina del Rio T."/>
            <person name="Hammon N."/>
            <person name="Israni S."/>
            <person name="Pitluck S."/>
            <person name="Goltsman E."/>
            <person name="Schmutz J."/>
            <person name="Larimer F."/>
            <person name="Land M."/>
            <person name="Hauser L."/>
            <person name="Mikhailova N."/>
            <person name="Li T."/>
            <person name="Overmann J."/>
            <person name="Bryant D.A."/>
            <person name="Richardson P."/>
        </authorList>
    </citation>
    <scope>NUCLEOTIDE SEQUENCE [LARGE SCALE GENOMIC DNA]</scope>
    <source>
        <strain evidence="1 2">DSM 266</strain>
    </source>
</reference>
<keyword evidence="2" id="KW-1185">Reference proteome</keyword>
<gene>
    <name evidence="1" type="ordered locus">Cpha266_1599</name>
</gene>